<organism evidence="2 3">
    <name type="scientific">Methanosarcina spelaei</name>
    <dbReference type="NCBI Taxonomy" id="1036679"/>
    <lineage>
        <taxon>Archaea</taxon>
        <taxon>Methanobacteriati</taxon>
        <taxon>Methanobacteriota</taxon>
        <taxon>Stenosarchaea group</taxon>
        <taxon>Methanomicrobia</taxon>
        <taxon>Methanosarcinales</taxon>
        <taxon>Methanosarcinaceae</taxon>
        <taxon>Methanosarcina</taxon>
    </lineage>
</organism>
<name>A0A2A2HVM1_9EURY</name>
<protein>
    <submittedName>
        <fullName evidence="2">Uncharacterized protein</fullName>
    </submittedName>
</protein>
<evidence type="ECO:0000313" key="2">
    <source>
        <dbReference type="EMBL" id="PAV13549.1"/>
    </source>
</evidence>
<dbReference type="Proteomes" id="UP000218164">
    <property type="component" value="Unassembled WGS sequence"/>
</dbReference>
<evidence type="ECO:0000256" key="1">
    <source>
        <dbReference type="SAM" id="Coils"/>
    </source>
</evidence>
<sequence length="72" mass="8420">MSFLSYHIKNLVSSRKKPDIEQKKSDIEQKKSEIKQKKSEINKISFKNSLIKAKYELELLKTGKPLQEEIIA</sequence>
<dbReference type="AlphaFoldDB" id="A0A2A2HVM1"/>
<accession>A0A2A2HVM1</accession>
<feature type="coiled-coil region" evidence="1">
    <location>
        <begin position="17"/>
        <end position="47"/>
    </location>
</feature>
<evidence type="ECO:0000313" key="3">
    <source>
        <dbReference type="Proteomes" id="UP000218164"/>
    </source>
</evidence>
<keyword evidence="3" id="KW-1185">Reference proteome</keyword>
<comment type="caution">
    <text evidence="2">The sequence shown here is derived from an EMBL/GenBank/DDBJ whole genome shotgun (WGS) entry which is preliminary data.</text>
</comment>
<keyword evidence="1" id="KW-0175">Coiled coil</keyword>
<reference evidence="2 3" key="1">
    <citation type="journal article" date="2017" name="BMC Genomics">
        <title>Genomic analysis of methanogenic archaea reveals a shift towards energy conservation.</title>
        <authorList>
            <person name="Gilmore S.P."/>
            <person name="Henske J.K."/>
            <person name="Sexton J.A."/>
            <person name="Solomon K.V."/>
            <person name="Seppala S."/>
            <person name="Yoo J.I."/>
            <person name="Huyett L.M."/>
            <person name="Pressman A."/>
            <person name="Cogan J.Z."/>
            <person name="Kivenson V."/>
            <person name="Peng X."/>
            <person name="Tan Y."/>
            <person name="Valentine D.L."/>
            <person name="O'Malley M.A."/>
        </authorList>
    </citation>
    <scope>NUCLEOTIDE SEQUENCE [LARGE SCALE GENOMIC DNA]</scope>
    <source>
        <strain evidence="2 3">MC-15</strain>
    </source>
</reference>
<dbReference type="EMBL" id="LMVP01000079">
    <property type="protein sequence ID" value="PAV13549.1"/>
    <property type="molecule type" value="Genomic_DNA"/>
</dbReference>
<gene>
    <name evidence="2" type="ORF">ASJ81_03585</name>
</gene>
<proteinExistence type="predicted"/>